<dbReference type="SUPFAM" id="SSF160104">
    <property type="entry name" value="Acetoacetate decarboxylase-like"/>
    <property type="match status" value="1"/>
</dbReference>
<reference evidence="1" key="1">
    <citation type="journal article" date="2023" name="Mol. Phylogenet. Evol.">
        <title>Genome-scale phylogeny and comparative genomics of the fungal order Sordariales.</title>
        <authorList>
            <person name="Hensen N."/>
            <person name="Bonometti L."/>
            <person name="Westerberg I."/>
            <person name="Brannstrom I.O."/>
            <person name="Guillou S."/>
            <person name="Cros-Aarteil S."/>
            <person name="Calhoun S."/>
            <person name="Haridas S."/>
            <person name="Kuo A."/>
            <person name="Mondo S."/>
            <person name="Pangilinan J."/>
            <person name="Riley R."/>
            <person name="LaButti K."/>
            <person name="Andreopoulos B."/>
            <person name="Lipzen A."/>
            <person name="Chen C."/>
            <person name="Yan M."/>
            <person name="Daum C."/>
            <person name="Ng V."/>
            <person name="Clum A."/>
            <person name="Steindorff A."/>
            <person name="Ohm R.A."/>
            <person name="Martin F."/>
            <person name="Silar P."/>
            <person name="Natvig D.O."/>
            <person name="Lalanne C."/>
            <person name="Gautier V."/>
            <person name="Ament-Velasquez S.L."/>
            <person name="Kruys A."/>
            <person name="Hutchinson M.I."/>
            <person name="Powell A.J."/>
            <person name="Barry K."/>
            <person name="Miller A.N."/>
            <person name="Grigoriev I.V."/>
            <person name="Debuchy R."/>
            <person name="Gladieux P."/>
            <person name="Hiltunen Thoren M."/>
            <person name="Johannesson H."/>
        </authorList>
    </citation>
    <scope>NUCLEOTIDE SEQUENCE</scope>
    <source>
        <strain evidence="1">CBS 118394</strain>
    </source>
</reference>
<dbReference type="Gene3D" id="2.40.400.10">
    <property type="entry name" value="Acetoacetate decarboxylase-like"/>
    <property type="match status" value="1"/>
</dbReference>
<comment type="caution">
    <text evidence="1">The sequence shown here is derived from an EMBL/GenBank/DDBJ whole genome shotgun (WGS) entry which is preliminary data.</text>
</comment>
<reference evidence="1" key="2">
    <citation type="submission" date="2023-06" db="EMBL/GenBank/DDBJ databases">
        <authorList>
            <consortium name="Lawrence Berkeley National Laboratory"/>
            <person name="Haridas S."/>
            <person name="Hensen N."/>
            <person name="Bonometti L."/>
            <person name="Westerberg I."/>
            <person name="Brannstrom I.O."/>
            <person name="Guillou S."/>
            <person name="Cros-Aarteil S."/>
            <person name="Calhoun S."/>
            <person name="Kuo A."/>
            <person name="Mondo S."/>
            <person name="Pangilinan J."/>
            <person name="Riley R."/>
            <person name="Labutti K."/>
            <person name="Andreopoulos B."/>
            <person name="Lipzen A."/>
            <person name="Chen C."/>
            <person name="Yanf M."/>
            <person name="Daum C."/>
            <person name="Ng V."/>
            <person name="Clum A."/>
            <person name="Steindorff A."/>
            <person name="Ohm R."/>
            <person name="Martin F."/>
            <person name="Silar P."/>
            <person name="Natvig D."/>
            <person name="Lalanne C."/>
            <person name="Gautier V."/>
            <person name="Ament-Velasquez S.L."/>
            <person name="Kruys A."/>
            <person name="Hutchinson M.I."/>
            <person name="Powell A.J."/>
            <person name="Barry K."/>
            <person name="Miller A.N."/>
            <person name="Grigoriev I.V."/>
            <person name="Debuchy R."/>
            <person name="Gladieux P."/>
            <person name="Thoren M.H."/>
            <person name="Johannesson H."/>
        </authorList>
    </citation>
    <scope>NUCLEOTIDE SEQUENCE</scope>
    <source>
        <strain evidence="1">CBS 118394</strain>
    </source>
</reference>
<protein>
    <recommendedName>
        <fullName evidence="3">Acetoacetate decarboxylase</fullName>
    </recommendedName>
</protein>
<dbReference type="EMBL" id="JAUEDM010000001">
    <property type="protein sequence ID" value="KAK3329905.1"/>
    <property type="molecule type" value="Genomic_DNA"/>
</dbReference>
<accession>A0AAE0IRW2</accession>
<dbReference type="PANTHER" id="PTHR40518:SF1">
    <property type="entry name" value="ACETOACETATE DECARBOXYLASE"/>
    <property type="match status" value="1"/>
</dbReference>
<evidence type="ECO:0008006" key="3">
    <source>
        <dbReference type="Google" id="ProtNLM"/>
    </source>
</evidence>
<dbReference type="PANTHER" id="PTHR40518">
    <property type="entry name" value="ACETOACETATE DECARBOXYLASE"/>
    <property type="match status" value="1"/>
</dbReference>
<dbReference type="InterPro" id="IPR023375">
    <property type="entry name" value="ADC_dom_sf"/>
</dbReference>
<sequence>MTDTDPIILAPAPWKAKCTAYIIMIWTSGGKTGLPPKAYSPLEAASPFASDTFGPSVGGLGMVQLVRYSETPAGPYDEMILVPGRFEYPLEGKDGKKTTKKALRISRIYVSQKHTTWNGRKNWNIPKHLARFEWTEDPATGASHVKVFPHDTVTTTAPYDATERAPPADAAPFFKCTLKPIRYTPSFPFSTTMLRYMGFDTTLVQPPLPEGKEASQGELVGTGDVWCKIPAAAFRQSSSHASIMWADMNQKNDTTGEAPDEFDNFWPGQSRWTIATKLADAELIFGEGEMWTTPKSVA</sequence>
<dbReference type="AlphaFoldDB" id="A0AAE0IRW2"/>
<gene>
    <name evidence="1" type="ORF">B0H66DRAFT_40957</name>
</gene>
<keyword evidence="2" id="KW-1185">Reference proteome</keyword>
<evidence type="ECO:0000313" key="1">
    <source>
        <dbReference type="EMBL" id="KAK3329905.1"/>
    </source>
</evidence>
<dbReference type="Proteomes" id="UP001283341">
    <property type="component" value="Unassembled WGS sequence"/>
</dbReference>
<organism evidence="1 2">
    <name type="scientific">Apodospora peruviana</name>
    <dbReference type="NCBI Taxonomy" id="516989"/>
    <lineage>
        <taxon>Eukaryota</taxon>
        <taxon>Fungi</taxon>
        <taxon>Dikarya</taxon>
        <taxon>Ascomycota</taxon>
        <taxon>Pezizomycotina</taxon>
        <taxon>Sordariomycetes</taxon>
        <taxon>Sordariomycetidae</taxon>
        <taxon>Sordariales</taxon>
        <taxon>Lasiosphaeriaceae</taxon>
        <taxon>Apodospora</taxon>
    </lineage>
</organism>
<evidence type="ECO:0000313" key="2">
    <source>
        <dbReference type="Proteomes" id="UP001283341"/>
    </source>
</evidence>
<name>A0AAE0IRW2_9PEZI</name>
<proteinExistence type="predicted"/>